<gene>
    <name evidence="4" type="ORF">DDE84_01370</name>
</gene>
<dbReference type="Pfam" id="PF03008">
    <property type="entry name" value="DUF234"/>
    <property type="match status" value="1"/>
</dbReference>
<protein>
    <submittedName>
        <fullName evidence="4">ATP-binding protein</fullName>
    </submittedName>
</protein>
<dbReference type="InterPro" id="IPR036388">
    <property type="entry name" value="WH-like_DNA-bd_sf"/>
</dbReference>
<comment type="caution">
    <text evidence="4">The sequence shown here is derived from an EMBL/GenBank/DDBJ whole genome shotgun (WGS) entry which is preliminary data.</text>
</comment>
<dbReference type="Gene3D" id="3.40.50.300">
    <property type="entry name" value="P-loop containing nucleotide triphosphate hydrolases"/>
    <property type="match status" value="1"/>
</dbReference>
<dbReference type="InterPro" id="IPR011335">
    <property type="entry name" value="Restrct_endonuc-II-like"/>
</dbReference>
<dbReference type="EMBL" id="QDAG01000001">
    <property type="protein sequence ID" value="KAE8130254.1"/>
    <property type="molecule type" value="Genomic_DNA"/>
</dbReference>
<dbReference type="GeneID" id="78126350"/>
<dbReference type="Pfam" id="PF01637">
    <property type="entry name" value="ATPase_2"/>
    <property type="match status" value="1"/>
</dbReference>
<dbReference type="InterPro" id="IPR011579">
    <property type="entry name" value="ATPase_dom"/>
</dbReference>
<evidence type="ECO:0000259" key="2">
    <source>
        <dbReference type="Pfam" id="PF03008"/>
    </source>
</evidence>
<proteinExistence type="predicted"/>
<organism evidence="4 5">
    <name type="scientific">Bifidobacterium tibiigranuli</name>
    <dbReference type="NCBI Taxonomy" id="2172043"/>
    <lineage>
        <taxon>Bacteria</taxon>
        <taxon>Bacillati</taxon>
        <taxon>Actinomycetota</taxon>
        <taxon>Actinomycetes</taxon>
        <taxon>Bifidobacteriales</taxon>
        <taxon>Bifidobacteriaceae</taxon>
        <taxon>Bifidobacterium</taxon>
    </lineage>
</organism>
<dbReference type="SUPFAM" id="SSF52540">
    <property type="entry name" value="P-loop containing nucleoside triphosphate hydrolases"/>
    <property type="match status" value="1"/>
</dbReference>
<keyword evidence="4" id="KW-0547">Nucleotide-binding</keyword>
<dbReference type="PANTHER" id="PTHR34704:SF1">
    <property type="entry name" value="ATPASE"/>
    <property type="match status" value="1"/>
</dbReference>
<reference evidence="4 5" key="1">
    <citation type="submission" date="2018-04" db="EMBL/GenBank/DDBJ databases">
        <authorList>
            <person name="Eckel V.P."/>
            <person name="Vogel R.F."/>
        </authorList>
    </citation>
    <scope>NUCLEOTIDE SEQUENCE [LARGE SCALE GENOMIC DNA]</scope>
    <source>
        <strain evidence="5">TMW 2.1764</strain>
    </source>
</reference>
<evidence type="ECO:0000313" key="5">
    <source>
        <dbReference type="Proteomes" id="UP000325415"/>
    </source>
</evidence>
<dbReference type="Proteomes" id="UP000325415">
    <property type="component" value="Unassembled WGS sequence"/>
</dbReference>
<dbReference type="GO" id="GO:0003677">
    <property type="term" value="F:DNA binding"/>
    <property type="evidence" value="ECO:0007669"/>
    <property type="project" value="InterPro"/>
</dbReference>
<dbReference type="InterPro" id="IPR005471">
    <property type="entry name" value="Tscrpt_reg_IclR_N"/>
</dbReference>
<feature type="domain" description="HTH iclR-type" evidence="3">
    <location>
        <begin position="252"/>
        <end position="291"/>
    </location>
</feature>
<accession>A0A5N6S6U4</accession>
<evidence type="ECO:0000259" key="1">
    <source>
        <dbReference type="Pfam" id="PF01637"/>
    </source>
</evidence>
<keyword evidence="4" id="KW-0067">ATP-binding</keyword>
<evidence type="ECO:0000259" key="3">
    <source>
        <dbReference type="Pfam" id="PF09339"/>
    </source>
</evidence>
<dbReference type="InterPro" id="IPR004256">
    <property type="entry name" value="DUF234"/>
</dbReference>
<sequence length="473" mass="54177">MAFIGRKDDLAQLEDCFKARKGQLVFVYGRRRVGKTETLTQFSKAKMTLFFAAQNATKEDQLASFSRLMFEAGAPGKEYLRQYPSWESALSELVRLPEPADGGRRLIIFDEFPYLVKSDPSLPSVLQNLWDHTLRNANLMIVICGSAMSFIEKELLSQKSPLYGRATGILKMKPLPYWDAVKFFPDYSDEDKALSYAILGGIPRYLEEFDPDEPVESNIRRHILRRIAPLYSEVEFLLHEELRETAKYNSVIRAIALGGTSLNEIATRTMMPNATVASYLTNLMELGIVEREFPVTAKVKEQAKGARGLYQLSDNFFRFWYSFVFPYRSELERDDVGDVYERHIKPALHDFAGKPFEELCREWLWRESISRNLPFHARQIGRWWDRTHEIDVMALNDGGNESIVGECKFRSAPMDVPMLNLLRDRAAHTGIRQKSYFLFSLGGFTRPLIDIAAAEQSDVRLVGLEELFAADAS</sequence>
<feature type="domain" description="DUF234" evidence="2">
    <location>
        <begin position="320"/>
        <end position="411"/>
    </location>
</feature>
<evidence type="ECO:0000313" key="4">
    <source>
        <dbReference type="EMBL" id="KAE8130254.1"/>
    </source>
</evidence>
<name>A0A5N6S6U4_9BIFI</name>
<dbReference type="SUPFAM" id="SSF52980">
    <property type="entry name" value="Restriction endonuclease-like"/>
    <property type="match status" value="1"/>
</dbReference>
<dbReference type="Gene3D" id="1.10.10.10">
    <property type="entry name" value="Winged helix-like DNA-binding domain superfamily/Winged helix DNA-binding domain"/>
    <property type="match status" value="1"/>
</dbReference>
<dbReference type="Pfam" id="PF09339">
    <property type="entry name" value="HTH_IclR"/>
    <property type="match status" value="1"/>
</dbReference>
<dbReference type="PANTHER" id="PTHR34704">
    <property type="entry name" value="ATPASE"/>
    <property type="match status" value="1"/>
</dbReference>
<dbReference type="InterPro" id="IPR027417">
    <property type="entry name" value="P-loop_NTPase"/>
</dbReference>
<dbReference type="OrthoDB" id="9813134at2"/>
<keyword evidence="5" id="KW-1185">Reference proteome</keyword>
<dbReference type="GO" id="GO:0006355">
    <property type="term" value="P:regulation of DNA-templated transcription"/>
    <property type="evidence" value="ECO:0007669"/>
    <property type="project" value="InterPro"/>
</dbReference>
<dbReference type="InterPro" id="IPR036390">
    <property type="entry name" value="WH_DNA-bd_sf"/>
</dbReference>
<dbReference type="SUPFAM" id="SSF46785">
    <property type="entry name" value="Winged helix' DNA-binding domain"/>
    <property type="match status" value="1"/>
</dbReference>
<feature type="domain" description="ATPase" evidence="1">
    <location>
        <begin position="3"/>
        <end position="209"/>
    </location>
</feature>
<dbReference type="AlphaFoldDB" id="A0A5N6S6U4"/>
<dbReference type="RefSeq" id="WP_152579945.1">
    <property type="nucleotide sequence ID" value="NZ_JAKVIV010000004.1"/>
</dbReference>
<dbReference type="GO" id="GO:0005524">
    <property type="term" value="F:ATP binding"/>
    <property type="evidence" value="ECO:0007669"/>
    <property type="project" value="UniProtKB-KW"/>
</dbReference>